<dbReference type="OrthoDB" id="5354816at2"/>
<dbReference type="EMBL" id="QLYX01000010">
    <property type="protein sequence ID" value="RAY13151.1"/>
    <property type="molecule type" value="Genomic_DNA"/>
</dbReference>
<evidence type="ECO:0000313" key="2">
    <source>
        <dbReference type="Proteomes" id="UP000251891"/>
    </source>
</evidence>
<sequence>MSLELSYLRLPPTIEGVGGQGGGEPDDPSRIAQAVFGTPDWRRRQPADRILNLGRNWQILHYLITGDPWDGRLPAADVVCGGRLLTEDGADKLGMDVIYLDPHRVKQAADHLATTPFQTGRFDVATMMEADVQDAGALTQSARDEVFKPAYHAVSDFYAAAAAEGQAIYKVMG</sequence>
<keyword evidence="2" id="KW-1185">Reference proteome</keyword>
<dbReference type="RefSeq" id="WP_111869845.1">
    <property type="nucleotide sequence ID" value="NZ_QLYX01000010.1"/>
</dbReference>
<protein>
    <submittedName>
        <fullName evidence="1">DUF1877 domain-containing protein</fullName>
    </submittedName>
</protein>
<dbReference type="Pfam" id="PF08974">
    <property type="entry name" value="DUF1877"/>
    <property type="match status" value="1"/>
</dbReference>
<proteinExistence type="predicted"/>
<organism evidence="1 2">
    <name type="scientific">Actinomadura craniellae</name>
    <dbReference type="NCBI Taxonomy" id="2231787"/>
    <lineage>
        <taxon>Bacteria</taxon>
        <taxon>Bacillati</taxon>
        <taxon>Actinomycetota</taxon>
        <taxon>Actinomycetes</taxon>
        <taxon>Streptosporangiales</taxon>
        <taxon>Thermomonosporaceae</taxon>
        <taxon>Actinomadura</taxon>
    </lineage>
</organism>
<dbReference type="AlphaFoldDB" id="A0A365H225"/>
<name>A0A365H225_9ACTN</name>
<comment type="caution">
    <text evidence="1">The sequence shown here is derived from an EMBL/GenBank/DDBJ whole genome shotgun (WGS) entry which is preliminary data.</text>
</comment>
<dbReference type="Proteomes" id="UP000251891">
    <property type="component" value="Unassembled WGS sequence"/>
</dbReference>
<dbReference type="InterPro" id="IPR015068">
    <property type="entry name" value="DUF1877"/>
</dbReference>
<accession>A0A365H225</accession>
<dbReference type="Gene3D" id="3.40.1760.10">
    <property type="entry name" value="YfbM-like super family"/>
    <property type="match status" value="1"/>
</dbReference>
<dbReference type="SUPFAM" id="SSF111069">
    <property type="entry name" value="Hypothetical protein yfbM"/>
    <property type="match status" value="1"/>
</dbReference>
<reference evidence="1 2" key="1">
    <citation type="submission" date="2018-06" db="EMBL/GenBank/DDBJ databases">
        <title>Actinomadura craniellae sp. nov. isolated from marine sponge Craniella sp.</title>
        <authorList>
            <person name="Li L."/>
            <person name="Xu Q.H."/>
            <person name="Lin H.W."/>
            <person name="Lu Y.H."/>
        </authorList>
    </citation>
    <scope>NUCLEOTIDE SEQUENCE [LARGE SCALE GENOMIC DNA]</scope>
    <source>
        <strain evidence="1 2">LHW63021</strain>
    </source>
</reference>
<dbReference type="InterPro" id="IPR035944">
    <property type="entry name" value="YfbM-like_sf"/>
</dbReference>
<evidence type="ECO:0000313" key="1">
    <source>
        <dbReference type="EMBL" id="RAY13151.1"/>
    </source>
</evidence>
<gene>
    <name evidence="1" type="ORF">DPM19_21925</name>
</gene>